<organism evidence="1 6">
    <name type="scientific">Synechococcus phage S-CAM3</name>
    <dbReference type="NCBI Taxonomy" id="1883366"/>
    <lineage>
        <taxon>Viruses</taxon>
        <taxon>Duplodnaviria</taxon>
        <taxon>Heunggongvirae</taxon>
        <taxon>Uroviricota</taxon>
        <taxon>Caudoviricetes</taxon>
        <taxon>Pantevenvirales</taxon>
        <taxon>Kyanoviridae</taxon>
        <taxon>Charybdisvirus</taxon>
        <taxon>Charybdisvirus scam3</taxon>
    </lineage>
</organism>
<evidence type="ECO:0000313" key="3">
    <source>
        <dbReference type="EMBL" id="AOV59104.1"/>
    </source>
</evidence>
<dbReference type="Proteomes" id="UP000204537">
    <property type="component" value="Segment"/>
</dbReference>
<dbReference type="OrthoDB" id="28910at10239"/>
<evidence type="ECO:0000313" key="4">
    <source>
        <dbReference type="Proteomes" id="UP000204537"/>
    </source>
</evidence>
<evidence type="ECO:0000313" key="6">
    <source>
        <dbReference type="Proteomes" id="UP000240920"/>
    </source>
</evidence>
<evidence type="ECO:0000313" key="5">
    <source>
        <dbReference type="Proteomes" id="UP000240804"/>
    </source>
</evidence>
<dbReference type="KEGG" id="vg:30306411"/>
<gene>
    <name evidence="3" type="ORF">C421010_121</name>
    <name evidence="1" type="ORF">S250808_121</name>
    <name evidence="2" type="ORF">T040910_121</name>
</gene>
<dbReference type="EMBL" id="KU686199">
    <property type="protein sequence ID" value="AOV59104.1"/>
    <property type="molecule type" value="Genomic_DNA"/>
</dbReference>
<dbReference type="EMBL" id="KU686198">
    <property type="protein sequence ID" value="AOV58865.1"/>
    <property type="molecule type" value="Genomic_DNA"/>
</dbReference>
<evidence type="ECO:0000313" key="1">
    <source>
        <dbReference type="EMBL" id="AOV58626.1"/>
    </source>
</evidence>
<reference evidence="4 5" key="1">
    <citation type="journal article" date="2016" name="Virology">
        <title>The genomic content and context of auxiliary metabolic genes in marine cyanomyoviruses.</title>
        <authorList>
            <person name="Crummett L.T."/>
            <person name="Puxty R.J."/>
            <person name="Weihe C."/>
            <person name="Marston M.F."/>
            <person name="Martiny J.B."/>
        </authorList>
    </citation>
    <scope>NUCLEOTIDE SEQUENCE [LARGE SCALE GENOMIC DNA]</scope>
    <source>
        <strain evidence="1">0808SB25</strain>
        <strain evidence="2">0910TB04</strain>
        <strain evidence="3">1010CC42</strain>
    </source>
</reference>
<dbReference type="EMBL" id="KU686197">
    <property type="protein sequence ID" value="AOV58626.1"/>
    <property type="molecule type" value="Genomic_DNA"/>
</dbReference>
<dbReference type="Proteomes" id="UP000240920">
    <property type="component" value="Segment"/>
</dbReference>
<dbReference type="GeneID" id="30306411"/>
<protein>
    <submittedName>
        <fullName evidence="1">Uncharacterized protein</fullName>
    </submittedName>
</protein>
<proteinExistence type="predicted"/>
<dbReference type="RefSeq" id="YP_009321384.1">
    <property type="nucleotide sequence ID" value="NC_031906.1"/>
</dbReference>
<keyword evidence="4" id="KW-1185">Reference proteome</keyword>
<sequence length="50" mass="5710">MDKKALGAPEARKKWCQCVSEFGEMVSQEVKTNPRYKGLQVDLNTPEPDR</sequence>
<dbReference type="Proteomes" id="UP000240804">
    <property type="component" value="Segment"/>
</dbReference>
<accession>A0A1D8KIZ0</accession>
<evidence type="ECO:0000313" key="2">
    <source>
        <dbReference type="EMBL" id="AOV58865.1"/>
    </source>
</evidence>
<name>A0A1D8KIZ0_9CAUD</name>